<dbReference type="EMBL" id="CAJOBR010042441">
    <property type="protein sequence ID" value="CAF5029770.1"/>
    <property type="molecule type" value="Genomic_DNA"/>
</dbReference>
<dbReference type="AlphaFoldDB" id="A0A822BKC2"/>
<name>A0A822BKC2_9BILA</name>
<sequence length="60" mass="6910">MNRSSSTYQFERRTPSGISSRLRLVKRFEGSTMLKRWQQLAEPSLSSCLQSIPGVYTRAE</sequence>
<gene>
    <name evidence="1" type="ORF">QYT958_LOCUS40581</name>
</gene>
<dbReference type="Proteomes" id="UP000663848">
    <property type="component" value="Unassembled WGS sequence"/>
</dbReference>
<organism evidence="1 2">
    <name type="scientific">Rotaria socialis</name>
    <dbReference type="NCBI Taxonomy" id="392032"/>
    <lineage>
        <taxon>Eukaryota</taxon>
        <taxon>Metazoa</taxon>
        <taxon>Spiralia</taxon>
        <taxon>Gnathifera</taxon>
        <taxon>Rotifera</taxon>
        <taxon>Eurotatoria</taxon>
        <taxon>Bdelloidea</taxon>
        <taxon>Philodinida</taxon>
        <taxon>Philodinidae</taxon>
        <taxon>Rotaria</taxon>
    </lineage>
</organism>
<accession>A0A822BKC2</accession>
<evidence type="ECO:0000313" key="1">
    <source>
        <dbReference type="EMBL" id="CAF5029770.1"/>
    </source>
</evidence>
<reference evidence="1" key="1">
    <citation type="submission" date="2021-02" db="EMBL/GenBank/DDBJ databases">
        <authorList>
            <person name="Nowell W R."/>
        </authorList>
    </citation>
    <scope>NUCLEOTIDE SEQUENCE</scope>
</reference>
<proteinExistence type="predicted"/>
<comment type="caution">
    <text evidence="1">The sequence shown here is derived from an EMBL/GenBank/DDBJ whole genome shotgun (WGS) entry which is preliminary data.</text>
</comment>
<feature type="non-terminal residue" evidence="1">
    <location>
        <position position="1"/>
    </location>
</feature>
<protein>
    <submittedName>
        <fullName evidence="1">Uncharacterized protein</fullName>
    </submittedName>
</protein>
<evidence type="ECO:0000313" key="2">
    <source>
        <dbReference type="Proteomes" id="UP000663848"/>
    </source>
</evidence>